<dbReference type="SUPFAM" id="SSF47413">
    <property type="entry name" value="lambda repressor-like DNA-binding domains"/>
    <property type="match status" value="1"/>
</dbReference>
<dbReference type="SMART" id="SM00530">
    <property type="entry name" value="HTH_XRE"/>
    <property type="match status" value="1"/>
</dbReference>
<dbReference type="PROSITE" id="PS50943">
    <property type="entry name" value="HTH_CROC1"/>
    <property type="match status" value="1"/>
</dbReference>
<proteinExistence type="predicted"/>
<feature type="domain" description="HTH cro/C1-type" evidence="1">
    <location>
        <begin position="9"/>
        <end position="63"/>
    </location>
</feature>
<organism evidence="2">
    <name type="scientific">marine sediment metagenome</name>
    <dbReference type="NCBI Taxonomy" id="412755"/>
    <lineage>
        <taxon>unclassified sequences</taxon>
        <taxon>metagenomes</taxon>
        <taxon>ecological metagenomes</taxon>
    </lineage>
</organism>
<dbReference type="Gene3D" id="1.10.260.40">
    <property type="entry name" value="lambda repressor-like DNA-binding domains"/>
    <property type="match status" value="1"/>
</dbReference>
<protein>
    <recommendedName>
        <fullName evidence="1">HTH cro/C1-type domain-containing protein</fullName>
    </recommendedName>
</protein>
<feature type="non-terminal residue" evidence="2">
    <location>
        <position position="90"/>
    </location>
</feature>
<name>X1JKZ0_9ZZZZ</name>
<evidence type="ECO:0000259" key="1">
    <source>
        <dbReference type="PROSITE" id="PS50943"/>
    </source>
</evidence>
<reference evidence="2" key="1">
    <citation type="journal article" date="2014" name="Front. Microbiol.">
        <title>High frequency of phylogenetically diverse reductive dehalogenase-homologous genes in deep subseafloor sedimentary metagenomes.</title>
        <authorList>
            <person name="Kawai M."/>
            <person name="Futagami T."/>
            <person name="Toyoda A."/>
            <person name="Takaki Y."/>
            <person name="Nishi S."/>
            <person name="Hori S."/>
            <person name="Arai W."/>
            <person name="Tsubouchi T."/>
            <person name="Morono Y."/>
            <person name="Uchiyama I."/>
            <person name="Ito T."/>
            <person name="Fujiyama A."/>
            <person name="Inagaki F."/>
            <person name="Takami H."/>
        </authorList>
    </citation>
    <scope>NUCLEOTIDE SEQUENCE</scope>
    <source>
        <strain evidence="2">Expedition CK06-06</strain>
    </source>
</reference>
<accession>X1JKZ0</accession>
<dbReference type="AlphaFoldDB" id="X1JKZ0"/>
<dbReference type="EMBL" id="BARU01038210">
    <property type="protein sequence ID" value="GAH82130.1"/>
    <property type="molecule type" value="Genomic_DNA"/>
</dbReference>
<evidence type="ECO:0000313" key="2">
    <source>
        <dbReference type="EMBL" id="GAH82130.1"/>
    </source>
</evidence>
<dbReference type="InterPro" id="IPR001387">
    <property type="entry name" value="Cro/C1-type_HTH"/>
</dbReference>
<dbReference type="Pfam" id="PF01381">
    <property type="entry name" value="HTH_3"/>
    <property type="match status" value="1"/>
</dbReference>
<dbReference type="CDD" id="cd00093">
    <property type="entry name" value="HTH_XRE"/>
    <property type="match status" value="1"/>
</dbReference>
<dbReference type="GO" id="GO:0003677">
    <property type="term" value="F:DNA binding"/>
    <property type="evidence" value="ECO:0007669"/>
    <property type="project" value="InterPro"/>
</dbReference>
<sequence>MSKELGDFLVEYCNQRGISLRRLSMKSGLSPATVHNVIKRHYQPTLFSLNRLADYIGVKRQYLWQLAGLLKDMDYDEGKALTDPQLKFHL</sequence>
<gene>
    <name evidence="2" type="ORF">S03H2_59422</name>
</gene>
<comment type="caution">
    <text evidence="2">The sequence shown here is derived from an EMBL/GenBank/DDBJ whole genome shotgun (WGS) entry which is preliminary data.</text>
</comment>
<dbReference type="InterPro" id="IPR010982">
    <property type="entry name" value="Lambda_DNA-bd_dom_sf"/>
</dbReference>